<dbReference type="PRINTS" id="PR00080">
    <property type="entry name" value="SDRFAMILY"/>
</dbReference>
<dbReference type="PRINTS" id="PR00081">
    <property type="entry name" value="GDHRDH"/>
</dbReference>
<dbReference type="InterPro" id="IPR020904">
    <property type="entry name" value="Sc_DH/Rdtase_CS"/>
</dbReference>
<accession>A0A2H1W9R7</accession>
<dbReference type="SUPFAM" id="SSF51735">
    <property type="entry name" value="NAD(P)-binding Rossmann-fold domains"/>
    <property type="match status" value="2"/>
</dbReference>
<organism evidence="3">
    <name type="scientific">Spodoptera frugiperda</name>
    <name type="common">Fall armyworm</name>
    <dbReference type="NCBI Taxonomy" id="7108"/>
    <lineage>
        <taxon>Eukaryota</taxon>
        <taxon>Metazoa</taxon>
        <taxon>Ecdysozoa</taxon>
        <taxon>Arthropoda</taxon>
        <taxon>Hexapoda</taxon>
        <taxon>Insecta</taxon>
        <taxon>Pterygota</taxon>
        <taxon>Neoptera</taxon>
        <taxon>Endopterygota</taxon>
        <taxon>Lepidoptera</taxon>
        <taxon>Glossata</taxon>
        <taxon>Ditrysia</taxon>
        <taxon>Noctuoidea</taxon>
        <taxon>Noctuidae</taxon>
        <taxon>Amphipyrinae</taxon>
        <taxon>Spodoptera</taxon>
    </lineage>
</organism>
<proteinExistence type="predicted"/>
<dbReference type="PANTHER" id="PTHR43975:SF2">
    <property type="entry name" value="EG:BACR7A4.14 PROTEIN-RELATED"/>
    <property type="match status" value="1"/>
</dbReference>
<dbReference type="AlphaFoldDB" id="A0A2H1W9R7"/>
<evidence type="ECO:0000313" key="3">
    <source>
        <dbReference type="EMBL" id="SOQ49696.1"/>
    </source>
</evidence>
<dbReference type="PROSITE" id="PS00061">
    <property type="entry name" value="ADH_SHORT"/>
    <property type="match status" value="1"/>
</dbReference>
<keyword evidence="1" id="KW-0560">Oxidoreductase</keyword>
<evidence type="ECO:0000256" key="1">
    <source>
        <dbReference type="ARBA" id="ARBA00023002"/>
    </source>
</evidence>
<dbReference type="InterPro" id="IPR057326">
    <property type="entry name" value="KR_dom"/>
</dbReference>
<dbReference type="EMBL" id="ODYU01007160">
    <property type="protein sequence ID" value="SOQ49696.1"/>
    <property type="molecule type" value="Genomic_DNA"/>
</dbReference>
<dbReference type="GO" id="GO:0016491">
    <property type="term" value="F:oxidoreductase activity"/>
    <property type="evidence" value="ECO:0007669"/>
    <property type="project" value="UniProtKB-KW"/>
</dbReference>
<reference evidence="3" key="1">
    <citation type="submission" date="2016-07" db="EMBL/GenBank/DDBJ databases">
        <authorList>
            <person name="Bretaudeau A."/>
        </authorList>
    </citation>
    <scope>NUCLEOTIDE SEQUENCE</scope>
    <source>
        <strain evidence="3">Rice</strain>
        <tissue evidence="3">Whole body</tissue>
    </source>
</reference>
<feature type="domain" description="Ketoreductase" evidence="2">
    <location>
        <begin position="163"/>
        <end position="343"/>
    </location>
</feature>
<dbReference type="InterPro" id="IPR002347">
    <property type="entry name" value="SDR_fam"/>
</dbReference>
<evidence type="ECO:0000259" key="2">
    <source>
        <dbReference type="SMART" id="SM00822"/>
    </source>
</evidence>
<protein>
    <submittedName>
        <fullName evidence="3">SFRICE_028594</fullName>
    </submittedName>
</protein>
<sequence>MEGAKKNIPMGEPCVGEDIARMVVHIASEHSRLVTGTIVQVDGGLRFNNMSDALVTHGVSLLPYTGHSSRLRAITEKFSENRSFESLPDPGIEAETSCPADQRGSRILCSSTMTGQPPAAIKISAQCINNVLNIYSQYLTRLEAVSTRYTIAELNMDYDFSNKVVLVTGASAGIGEAIALLFAKLGAKLSLVGRNEANLRAVAAECEKQKGVKPLAIVADLGTDEGIQKTAKETLDHFKRLDVLVNNAAIGVATYILHETDMQMFDDVFRINVRGVYQLTKLLAPALIETKGNIVNISSVVATMVSVGSLPYGMSKAALDHFTRLVSLELAPKGVRVNAISPGITVSEFVKRVTGFSQEQYLEFLKTFSKKIPMGEPCVGDDIARMVVHIASEHSRLVTGTVVEVDGAYRSSGPTPKSAYNR</sequence>
<dbReference type="Gene3D" id="3.40.50.720">
    <property type="entry name" value="NAD(P)-binding Rossmann-like Domain"/>
    <property type="match status" value="2"/>
</dbReference>
<dbReference type="Pfam" id="PF13561">
    <property type="entry name" value="adh_short_C2"/>
    <property type="match status" value="2"/>
</dbReference>
<name>A0A2H1W9R7_SPOFR</name>
<dbReference type="PANTHER" id="PTHR43975">
    <property type="entry name" value="ZGC:101858"/>
    <property type="match status" value="1"/>
</dbReference>
<gene>
    <name evidence="3" type="ORF">SFRICE_028594</name>
</gene>
<dbReference type="FunFam" id="3.40.50.720:FF:000084">
    <property type="entry name" value="Short-chain dehydrogenase reductase"/>
    <property type="match status" value="1"/>
</dbReference>
<dbReference type="GO" id="GO:0006629">
    <property type="term" value="P:lipid metabolic process"/>
    <property type="evidence" value="ECO:0007669"/>
    <property type="project" value="UniProtKB-ARBA"/>
</dbReference>
<dbReference type="SMART" id="SM00822">
    <property type="entry name" value="PKS_KR"/>
    <property type="match status" value="1"/>
</dbReference>
<dbReference type="InterPro" id="IPR036291">
    <property type="entry name" value="NAD(P)-bd_dom_sf"/>
</dbReference>